<organism evidence="2 3">
    <name type="scientific">Coemansia aciculifera</name>
    <dbReference type="NCBI Taxonomy" id="417176"/>
    <lineage>
        <taxon>Eukaryota</taxon>
        <taxon>Fungi</taxon>
        <taxon>Fungi incertae sedis</taxon>
        <taxon>Zoopagomycota</taxon>
        <taxon>Kickxellomycotina</taxon>
        <taxon>Kickxellomycetes</taxon>
        <taxon>Kickxellales</taxon>
        <taxon>Kickxellaceae</taxon>
        <taxon>Coemansia</taxon>
    </lineage>
</organism>
<sequence length="132" mass="15033">MTTDSLTDPSNANNYYEFSGDQNETQPFILEYTDEKGNILTPNFGNDIEFLKKDVKDIRSEFLAGGDDSETEITEVTFVITWMNLLKLGFDREDLKDGDSILSAIEEFWDIIDFGHNITVIVTKTKHARPAE</sequence>
<gene>
    <name evidence="2" type="ORF">GGH94_002792</name>
</gene>
<evidence type="ECO:0000313" key="2">
    <source>
        <dbReference type="EMBL" id="KAJ2864646.1"/>
    </source>
</evidence>
<evidence type="ECO:0000313" key="3">
    <source>
        <dbReference type="Proteomes" id="UP001140074"/>
    </source>
</evidence>
<dbReference type="Proteomes" id="UP001140074">
    <property type="component" value="Unassembled WGS sequence"/>
</dbReference>
<reference evidence="2" key="1">
    <citation type="submission" date="2022-07" db="EMBL/GenBank/DDBJ databases">
        <title>Phylogenomic reconstructions and comparative analyses of Kickxellomycotina fungi.</title>
        <authorList>
            <person name="Reynolds N.K."/>
            <person name="Stajich J.E."/>
            <person name="Barry K."/>
            <person name="Grigoriev I.V."/>
            <person name="Crous P."/>
            <person name="Smith M.E."/>
        </authorList>
    </citation>
    <scope>NUCLEOTIDE SEQUENCE</scope>
    <source>
        <strain evidence="2">RSA 476</strain>
    </source>
</reference>
<feature type="region of interest" description="Disordered" evidence="1">
    <location>
        <begin position="1"/>
        <end position="20"/>
    </location>
</feature>
<accession>A0A9W8IKK6</accession>
<dbReference type="EMBL" id="JANBUY010000082">
    <property type="protein sequence ID" value="KAJ2864646.1"/>
    <property type="molecule type" value="Genomic_DNA"/>
</dbReference>
<keyword evidence="3" id="KW-1185">Reference proteome</keyword>
<evidence type="ECO:0000256" key="1">
    <source>
        <dbReference type="SAM" id="MobiDB-lite"/>
    </source>
</evidence>
<comment type="caution">
    <text evidence="2">The sequence shown here is derived from an EMBL/GenBank/DDBJ whole genome shotgun (WGS) entry which is preliminary data.</text>
</comment>
<protein>
    <submittedName>
        <fullName evidence="2">Uncharacterized protein</fullName>
    </submittedName>
</protein>
<dbReference type="AlphaFoldDB" id="A0A9W8IKK6"/>
<proteinExistence type="predicted"/>
<name>A0A9W8IKK6_9FUNG</name>